<dbReference type="AlphaFoldDB" id="A0A134BCL9"/>
<keyword evidence="1" id="KW-0812">Transmembrane</keyword>
<keyword evidence="3" id="KW-1185">Reference proteome</keyword>
<dbReference type="OrthoDB" id="997092at2"/>
<dbReference type="EMBL" id="LSDK01000030">
    <property type="protein sequence ID" value="KXB77687.1"/>
    <property type="molecule type" value="Genomic_DNA"/>
</dbReference>
<dbReference type="Proteomes" id="UP000070224">
    <property type="component" value="Unassembled WGS sequence"/>
</dbReference>
<evidence type="ECO:0000313" key="3">
    <source>
        <dbReference type="Proteomes" id="UP000070224"/>
    </source>
</evidence>
<reference evidence="3" key="1">
    <citation type="submission" date="2016-01" db="EMBL/GenBank/DDBJ databases">
        <authorList>
            <person name="Mitreva M."/>
            <person name="Pepin K.H."/>
            <person name="Mihindukulasuriya K.A."/>
            <person name="Fulton R."/>
            <person name="Fronick C."/>
            <person name="O'Laughlin M."/>
            <person name="Miner T."/>
            <person name="Herter B."/>
            <person name="Rosa B.A."/>
            <person name="Cordes M."/>
            <person name="Tomlinson C."/>
            <person name="Wollam A."/>
            <person name="Palsikar V.B."/>
            <person name="Mardis E.R."/>
            <person name="Wilson R.K."/>
        </authorList>
    </citation>
    <scope>NUCLEOTIDE SEQUENCE [LARGE SCALE GENOMIC DNA]</scope>
    <source>
        <strain evidence="3">KA00683</strain>
    </source>
</reference>
<feature type="transmembrane region" description="Helical" evidence="1">
    <location>
        <begin position="40"/>
        <end position="57"/>
    </location>
</feature>
<dbReference type="InterPro" id="IPR025250">
    <property type="entry name" value="DUF4199"/>
</dbReference>
<dbReference type="Pfam" id="PF13858">
    <property type="entry name" value="DUF4199"/>
    <property type="match status" value="1"/>
</dbReference>
<protein>
    <recommendedName>
        <fullName evidence="4">DUF4199 domain-containing protein</fullName>
    </recommendedName>
</protein>
<comment type="caution">
    <text evidence="2">The sequence shown here is derived from an EMBL/GenBank/DDBJ whole genome shotgun (WGS) entry which is preliminary data.</text>
</comment>
<keyword evidence="1" id="KW-1133">Transmembrane helix</keyword>
<dbReference type="PATRIC" id="fig|322095.3.peg.439"/>
<evidence type="ECO:0000313" key="2">
    <source>
        <dbReference type="EMBL" id="KXB77687.1"/>
    </source>
</evidence>
<dbReference type="STRING" id="322095.HMPREF3185_00444"/>
<evidence type="ECO:0008006" key="4">
    <source>
        <dbReference type="Google" id="ProtNLM"/>
    </source>
</evidence>
<feature type="transmembrane region" description="Helical" evidence="1">
    <location>
        <begin position="78"/>
        <end position="99"/>
    </location>
</feature>
<accession>A0A134BCL9</accession>
<feature type="transmembrane region" description="Helical" evidence="1">
    <location>
        <begin position="14"/>
        <end position="34"/>
    </location>
</feature>
<keyword evidence="1" id="KW-0472">Membrane</keyword>
<name>A0A134BCL9_9PORP</name>
<gene>
    <name evidence="2" type="ORF">HMPREF3185_00444</name>
</gene>
<feature type="transmembrane region" description="Helical" evidence="1">
    <location>
        <begin position="141"/>
        <end position="164"/>
    </location>
</feature>
<organism evidence="2 3">
    <name type="scientific">Porphyromonas somerae</name>
    <dbReference type="NCBI Taxonomy" id="322095"/>
    <lineage>
        <taxon>Bacteria</taxon>
        <taxon>Pseudomonadati</taxon>
        <taxon>Bacteroidota</taxon>
        <taxon>Bacteroidia</taxon>
        <taxon>Bacteroidales</taxon>
        <taxon>Porphyromonadaceae</taxon>
        <taxon>Porphyromonas</taxon>
    </lineage>
</organism>
<evidence type="ECO:0000256" key="1">
    <source>
        <dbReference type="SAM" id="Phobius"/>
    </source>
</evidence>
<dbReference type="RefSeq" id="WP_060934961.1">
    <property type="nucleotide sequence ID" value="NZ_KQ960419.1"/>
</dbReference>
<proteinExistence type="predicted"/>
<sequence>MSTTPHPSPLIPSAARAGLTFGLILVVMYTARILSLQVPLLQILYVFGVIIVPIVAYRGARAYRDYFYPTGPFKAGQGFSYVVLLHVFGGILAFIPQYFYFRYAMPALLAAWEEALRTTPGATAQMREMILQMQGITLWQWLWTDYCLTIILGGIWGLITGLILRRK</sequence>